<feature type="compositionally biased region" description="Basic residues" evidence="3">
    <location>
        <begin position="104"/>
        <end position="116"/>
    </location>
</feature>
<protein>
    <submittedName>
        <fullName evidence="5">Peptidyl-tRNA hydrolase</fullName>
    </submittedName>
</protein>
<evidence type="ECO:0000313" key="6">
    <source>
        <dbReference type="Proteomes" id="UP001317705"/>
    </source>
</evidence>
<keyword evidence="6" id="KW-1185">Reference proteome</keyword>
<dbReference type="RefSeq" id="WP_282001710.1">
    <property type="nucleotide sequence ID" value="NZ_AP027151.1"/>
</dbReference>
<dbReference type="SUPFAM" id="SSF75620">
    <property type="entry name" value="Release factor"/>
    <property type="match status" value="1"/>
</dbReference>
<dbReference type="PANTHER" id="PTHR46203:SF1">
    <property type="entry name" value="MITOCHONDRIAL TRANSLATION RELEASE FACTOR IN RESCUE"/>
    <property type="match status" value="1"/>
</dbReference>
<proteinExistence type="inferred from homology"/>
<evidence type="ECO:0000256" key="2">
    <source>
        <dbReference type="ARBA" id="ARBA00022946"/>
    </source>
</evidence>
<dbReference type="Proteomes" id="UP001317705">
    <property type="component" value="Chromosome"/>
</dbReference>
<gene>
    <name evidence="5" type="ORF">GURASL_06160</name>
</gene>
<feature type="region of interest" description="Disordered" evidence="3">
    <location>
        <begin position="98"/>
        <end position="127"/>
    </location>
</feature>
<evidence type="ECO:0000259" key="4">
    <source>
        <dbReference type="Pfam" id="PF00472"/>
    </source>
</evidence>
<name>A0ABM8EIA6_9BACT</name>
<dbReference type="InterPro" id="IPR052405">
    <property type="entry name" value="Mito_Transl_Release_Factor"/>
</dbReference>
<comment type="similarity">
    <text evidence="1">Belongs to the prokaryotic/mitochondrial release factor family.</text>
</comment>
<feature type="domain" description="Prokaryotic-type class I peptide chain release factors" evidence="4">
    <location>
        <begin position="23"/>
        <end position="117"/>
    </location>
</feature>
<sequence>MTVPVFAVSEEKNRWLREKMAELGVTEGDLEETFLRSSGKGGQHVNKTSSCVQLRHRPTGIEVKCMRERSQSVNRFLARRELLERLERLQRGATIRDAKAEKLRKQKSRRRKRTAVKYRGINDQGEE</sequence>
<reference evidence="5 6" key="1">
    <citation type="submission" date="2022-12" db="EMBL/GenBank/DDBJ databases">
        <title>Polyphasic characterization of Geotalea uranireducens NIT-SL11 newly isolated from a complex of sewage sludge and microbially reduced graphene oxide.</title>
        <authorList>
            <person name="Xie L."/>
            <person name="Yoshida N."/>
            <person name="Meng L."/>
        </authorList>
    </citation>
    <scope>NUCLEOTIDE SEQUENCE [LARGE SCALE GENOMIC DNA]</scope>
    <source>
        <strain evidence="5 6">NIT-SL11</strain>
    </source>
</reference>
<evidence type="ECO:0000256" key="1">
    <source>
        <dbReference type="ARBA" id="ARBA00010835"/>
    </source>
</evidence>
<dbReference type="PANTHER" id="PTHR46203">
    <property type="entry name" value="PROBABLE PEPTIDE CHAIN RELEASE FACTOR C12ORF65"/>
    <property type="match status" value="1"/>
</dbReference>
<dbReference type="EMBL" id="AP027151">
    <property type="protein sequence ID" value="BDV41693.1"/>
    <property type="molecule type" value="Genomic_DNA"/>
</dbReference>
<keyword evidence="2" id="KW-0809">Transit peptide</keyword>
<dbReference type="InterPro" id="IPR045853">
    <property type="entry name" value="Pep_chain_release_fac_I_sf"/>
</dbReference>
<dbReference type="InterPro" id="IPR000352">
    <property type="entry name" value="Pep_chain_release_fac_I"/>
</dbReference>
<dbReference type="Pfam" id="PF00472">
    <property type="entry name" value="RF-1"/>
    <property type="match status" value="1"/>
</dbReference>
<dbReference type="Gene3D" id="3.30.160.20">
    <property type="match status" value="1"/>
</dbReference>
<accession>A0ABM8EIA6</accession>
<evidence type="ECO:0000313" key="5">
    <source>
        <dbReference type="EMBL" id="BDV41693.1"/>
    </source>
</evidence>
<organism evidence="5 6">
    <name type="scientific">Geotalea uraniireducens</name>
    <dbReference type="NCBI Taxonomy" id="351604"/>
    <lineage>
        <taxon>Bacteria</taxon>
        <taxon>Pseudomonadati</taxon>
        <taxon>Thermodesulfobacteriota</taxon>
        <taxon>Desulfuromonadia</taxon>
        <taxon>Geobacterales</taxon>
        <taxon>Geobacteraceae</taxon>
        <taxon>Geotalea</taxon>
    </lineage>
</organism>
<evidence type="ECO:0000256" key="3">
    <source>
        <dbReference type="SAM" id="MobiDB-lite"/>
    </source>
</evidence>
<dbReference type="GO" id="GO:0016787">
    <property type="term" value="F:hydrolase activity"/>
    <property type="evidence" value="ECO:0007669"/>
    <property type="project" value="UniProtKB-KW"/>
</dbReference>
<keyword evidence="5" id="KW-0378">Hydrolase</keyword>